<gene>
    <name evidence="1" type="ORF">Dpo_22c00030</name>
</gene>
<name>S0FVP2_9BACT</name>
<evidence type="ECO:0000313" key="2">
    <source>
        <dbReference type="Proteomes" id="UP000014216"/>
    </source>
</evidence>
<reference evidence="1 2" key="1">
    <citation type="journal article" date="2013" name="Genome Announc.">
        <title>Draft Genome Sequence of Desulfotignum phosphitoxidans DSM 13687 Strain FiPS-3.</title>
        <authorList>
            <person name="Poehlein A."/>
            <person name="Daniel R."/>
            <person name="Simeonova D.D."/>
        </authorList>
    </citation>
    <scope>NUCLEOTIDE SEQUENCE [LARGE SCALE GENOMIC DNA]</scope>
    <source>
        <strain evidence="1 2">DSM 13687</strain>
    </source>
</reference>
<organism evidence="1 2">
    <name type="scientific">Desulfotignum phosphitoxidans DSM 13687</name>
    <dbReference type="NCBI Taxonomy" id="1286635"/>
    <lineage>
        <taxon>Bacteria</taxon>
        <taxon>Pseudomonadati</taxon>
        <taxon>Thermodesulfobacteriota</taxon>
        <taxon>Desulfobacteria</taxon>
        <taxon>Desulfobacterales</taxon>
        <taxon>Desulfobacteraceae</taxon>
        <taxon>Desulfotignum</taxon>
    </lineage>
</organism>
<dbReference type="RefSeq" id="WP_006968817.1">
    <property type="nucleotide sequence ID" value="NZ_APJX01000021.1"/>
</dbReference>
<accession>S0FVP2</accession>
<sequence>MTRLTAQQAIDSITAETIQVFGQTAQKHTTGIAIRARLQQMAEKNDISPAEYNKALKIIWSDPVRMSEAIKAAEYEELNR</sequence>
<proteinExistence type="predicted"/>
<keyword evidence="2" id="KW-1185">Reference proteome</keyword>
<protein>
    <submittedName>
        <fullName evidence="1">Uncharacterized protein</fullName>
    </submittedName>
</protein>
<comment type="caution">
    <text evidence="1">The sequence shown here is derived from an EMBL/GenBank/DDBJ whole genome shotgun (WGS) entry which is preliminary data.</text>
</comment>
<evidence type="ECO:0000313" key="1">
    <source>
        <dbReference type="EMBL" id="EMS77184.1"/>
    </source>
</evidence>
<dbReference type="AlphaFoldDB" id="S0FVP2"/>
<dbReference type="EMBL" id="APJX01000021">
    <property type="protein sequence ID" value="EMS77184.1"/>
    <property type="molecule type" value="Genomic_DNA"/>
</dbReference>
<dbReference type="Proteomes" id="UP000014216">
    <property type="component" value="Unassembled WGS sequence"/>
</dbReference>